<name>A0A644W5B9_9ZZZZ</name>
<evidence type="ECO:0000256" key="1">
    <source>
        <dbReference type="ARBA" id="ARBA00004323"/>
    </source>
</evidence>
<evidence type="ECO:0000256" key="9">
    <source>
        <dbReference type="ARBA" id="ARBA00022989"/>
    </source>
</evidence>
<accession>A0A644W5B9</accession>
<keyword evidence="10" id="KW-0333">Golgi apparatus</keyword>
<evidence type="ECO:0000256" key="10">
    <source>
        <dbReference type="ARBA" id="ARBA00023034"/>
    </source>
</evidence>
<dbReference type="EMBL" id="VSSQ01000627">
    <property type="protein sequence ID" value="MPL98767.1"/>
    <property type="molecule type" value="Genomic_DNA"/>
</dbReference>
<dbReference type="GO" id="GO:0015012">
    <property type="term" value="P:heparan sulfate proteoglycan biosynthetic process"/>
    <property type="evidence" value="ECO:0007669"/>
    <property type="project" value="TreeGrafter"/>
</dbReference>
<dbReference type="InterPro" id="IPR003406">
    <property type="entry name" value="Glyco_trans_14"/>
</dbReference>
<dbReference type="GO" id="GO:0050650">
    <property type="term" value="P:chondroitin sulfate proteoglycan biosynthetic process"/>
    <property type="evidence" value="ECO:0007669"/>
    <property type="project" value="TreeGrafter"/>
</dbReference>
<keyword evidence="12" id="KW-1015">Disulfide bond</keyword>
<dbReference type="Pfam" id="PF02485">
    <property type="entry name" value="Branch"/>
    <property type="match status" value="1"/>
</dbReference>
<keyword evidence="7" id="KW-0256">Endoplasmic reticulum</keyword>
<keyword evidence="9" id="KW-1133">Transmembrane helix</keyword>
<evidence type="ECO:0000256" key="2">
    <source>
        <dbReference type="ARBA" id="ARBA00004648"/>
    </source>
</evidence>
<evidence type="ECO:0000256" key="4">
    <source>
        <dbReference type="ARBA" id="ARBA00022679"/>
    </source>
</evidence>
<keyword evidence="5" id="KW-0812">Transmembrane</keyword>
<comment type="caution">
    <text evidence="15">The sequence shown here is derived from an EMBL/GenBank/DDBJ whole genome shotgun (WGS) entry which is preliminary data.</text>
</comment>
<comment type="subcellular location">
    <subcellularLocation>
        <location evidence="2">Endoplasmic reticulum membrane</location>
        <topology evidence="2">Single-pass type II membrane protein</topology>
    </subcellularLocation>
    <subcellularLocation>
        <location evidence="1">Golgi apparatus membrane</location>
        <topology evidence="1">Single-pass type II membrane protein</topology>
    </subcellularLocation>
</comment>
<evidence type="ECO:0000256" key="5">
    <source>
        <dbReference type="ARBA" id="ARBA00022692"/>
    </source>
</evidence>
<evidence type="ECO:0000256" key="6">
    <source>
        <dbReference type="ARBA" id="ARBA00022723"/>
    </source>
</evidence>
<keyword evidence="4" id="KW-0808">Transferase</keyword>
<dbReference type="InterPro" id="IPR043538">
    <property type="entry name" value="XYLT"/>
</dbReference>
<protein>
    <recommendedName>
        <fullName evidence="14">Peptide O-xylosyltransferase</fullName>
    </recommendedName>
</protein>
<gene>
    <name evidence="15" type="ORF">SDC9_44976</name>
</gene>
<dbReference type="GO" id="GO:0000139">
    <property type="term" value="C:Golgi membrane"/>
    <property type="evidence" value="ECO:0007669"/>
    <property type="project" value="UniProtKB-SubCell"/>
</dbReference>
<evidence type="ECO:0000256" key="3">
    <source>
        <dbReference type="ARBA" id="ARBA00022676"/>
    </source>
</evidence>
<proteinExistence type="predicted"/>
<evidence type="ECO:0000256" key="8">
    <source>
        <dbReference type="ARBA" id="ARBA00022968"/>
    </source>
</evidence>
<dbReference type="AlphaFoldDB" id="A0A644W5B9"/>
<dbReference type="GO" id="GO:0046872">
    <property type="term" value="F:metal ion binding"/>
    <property type="evidence" value="ECO:0007669"/>
    <property type="project" value="UniProtKB-KW"/>
</dbReference>
<reference evidence="15" key="1">
    <citation type="submission" date="2019-08" db="EMBL/GenBank/DDBJ databases">
        <authorList>
            <person name="Kucharzyk K."/>
            <person name="Murdoch R.W."/>
            <person name="Higgins S."/>
            <person name="Loffler F."/>
        </authorList>
    </citation>
    <scope>NUCLEOTIDE SEQUENCE</scope>
</reference>
<keyword evidence="11" id="KW-0472">Membrane</keyword>
<dbReference type="GO" id="GO:0030158">
    <property type="term" value="F:protein xylosyltransferase activity"/>
    <property type="evidence" value="ECO:0007669"/>
    <property type="project" value="InterPro"/>
</dbReference>
<evidence type="ECO:0000256" key="13">
    <source>
        <dbReference type="ARBA" id="ARBA00023180"/>
    </source>
</evidence>
<evidence type="ECO:0000256" key="12">
    <source>
        <dbReference type="ARBA" id="ARBA00023157"/>
    </source>
</evidence>
<sequence length="309" mass="36887">MEYYDGIKTSVSYQIVSQIKYIRTMKQAILITAYKDLDFLEKIVNFFDDDFSFFIHIDKKCKENTTGLSQLKNVYLFSKYHIEWGGSNHLMAILLLMREAYRRNEYAYFHLITGSDFPVKPLYAFKKFFEEHQNENFMEYFPLPRESWGEDGGLKRIRYYWFGLNRVDVRGRFWELIRLSLRIQKKLKINRKFRYFDGKLWAGGTYWSLSQKAIETFIRFVDENPGYIRQFRCTSIGEEIFLQTALLNLNVPVINNYLRYIDWGEDGANPVTLTEKDYDRIMSSDCFFARKFDKIKSAKLINKIKSAGL</sequence>
<keyword evidence="3" id="KW-0328">Glycosyltransferase</keyword>
<evidence type="ECO:0000256" key="14">
    <source>
        <dbReference type="ARBA" id="ARBA00042865"/>
    </source>
</evidence>
<organism evidence="15">
    <name type="scientific">bioreactor metagenome</name>
    <dbReference type="NCBI Taxonomy" id="1076179"/>
    <lineage>
        <taxon>unclassified sequences</taxon>
        <taxon>metagenomes</taxon>
        <taxon>ecological metagenomes</taxon>
    </lineage>
</organism>
<evidence type="ECO:0000256" key="11">
    <source>
        <dbReference type="ARBA" id="ARBA00023136"/>
    </source>
</evidence>
<keyword evidence="8" id="KW-0735">Signal-anchor</keyword>
<keyword evidence="6" id="KW-0479">Metal-binding</keyword>
<keyword evidence="13" id="KW-0325">Glycoprotein</keyword>
<evidence type="ECO:0000313" key="15">
    <source>
        <dbReference type="EMBL" id="MPL98767.1"/>
    </source>
</evidence>
<evidence type="ECO:0000256" key="7">
    <source>
        <dbReference type="ARBA" id="ARBA00022824"/>
    </source>
</evidence>
<dbReference type="PANTHER" id="PTHR46025:SF3">
    <property type="entry name" value="XYLOSYLTRANSFERASE OXT"/>
    <property type="match status" value="1"/>
</dbReference>
<dbReference type="GO" id="GO:0005789">
    <property type="term" value="C:endoplasmic reticulum membrane"/>
    <property type="evidence" value="ECO:0007669"/>
    <property type="project" value="UniProtKB-SubCell"/>
</dbReference>
<dbReference type="PANTHER" id="PTHR46025">
    <property type="entry name" value="XYLOSYLTRANSFERASE OXT"/>
    <property type="match status" value="1"/>
</dbReference>